<dbReference type="RefSeq" id="WP_149111132.1">
    <property type="nucleotide sequence ID" value="NZ_CP042425.1"/>
</dbReference>
<dbReference type="KEGG" id="lrs:PX52LOC_03344"/>
<keyword evidence="3" id="KW-1185">Reference proteome</keyword>
<dbReference type="EMBL" id="CP042425">
    <property type="protein sequence ID" value="QEL16391.1"/>
    <property type="molecule type" value="Genomic_DNA"/>
</dbReference>
<evidence type="ECO:0000313" key="2">
    <source>
        <dbReference type="EMBL" id="QEL16391.1"/>
    </source>
</evidence>
<dbReference type="AlphaFoldDB" id="A0A5C1AAY8"/>
<dbReference type="OrthoDB" id="274371at2"/>
<sequence length="184" mass="20103">MSFKVQFRSCNYKFADGAKYTMHGNWGQSPVIDLGLTDPERNAVLTLLRQRGQRRISHDDRVQVTLPDGACVTVHLVGLLANKTCFDGIVVAPELTPALANFVFDLAKAGNFMFAMESFPRPIVISEKQHRVMVLTFPGVRIATSATQLWQLVGPSTAKETPAEDAPPEGPPVEEAKSPEPAAE</sequence>
<evidence type="ECO:0000256" key="1">
    <source>
        <dbReference type="SAM" id="MobiDB-lite"/>
    </source>
</evidence>
<organism evidence="2 3">
    <name type="scientific">Limnoglobus roseus</name>
    <dbReference type="NCBI Taxonomy" id="2598579"/>
    <lineage>
        <taxon>Bacteria</taxon>
        <taxon>Pseudomonadati</taxon>
        <taxon>Planctomycetota</taxon>
        <taxon>Planctomycetia</taxon>
        <taxon>Gemmatales</taxon>
        <taxon>Gemmataceae</taxon>
        <taxon>Limnoglobus</taxon>
    </lineage>
</organism>
<proteinExistence type="predicted"/>
<accession>A0A5C1AAY8</accession>
<gene>
    <name evidence="2" type="ORF">PX52LOC_03344</name>
</gene>
<feature type="region of interest" description="Disordered" evidence="1">
    <location>
        <begin position="153"/>
        <end position="184"/>
    </location>
</feature>
<protein>
    <submittedName>
        <fullName evidence="2">Uncharacterized protein</fullName>
    </submittedName>
</protein>
<name>A0A5C1AAY8_9BACT</name>
<evidence type="ECO:0000313" key="3">
    <source>
        <dbReference type="Proteomes" id="UP000324974"/>
    </source>
</evidence>
<dbReference type="Proteomes" id="UP000324974">
    <property type="component" value="Chromosome"/>
</dbReference>
<reference evidence="3" key="1">
    <citation type="submission" date="2019-08" db="EMBL/GenBank/DDBJ databases">
        <title>Limnoglobus roseus gen. nov., sp. nov., a novel freshwater planctomycete with a giant genome from the family Gemmataceae.</title>
        <authorList>
            <person name="Kulichevskaya I.S."/>
            <person name="Naumoff D.G."/>
            <person name="Miroshnikov K."/>
            <person name="Ivanova A."/>
            <person name="Philippov D.A."/>
            <person name="Hakobyan A."/>
            <person name="Rijpstra I.C."/>
            <person name="Sinninghe Damste J.S."/>
            <person name="Liesack W."/>
            <person name="Dedysh S.N."/>
        </authorList>
    </citation>
    <scope>NUCLEOTIDE SEQUENCE [LARGE SCALE GENOMIC DNA]</scope>
    <source>
        <strain evidence="3">PX52</strain>
    </source>
</reference>